<dbReference type="AlphaFoldDB" id="A0A7I8V8C4"/>
<dbReference type="EMBL" id="CAJFCJ010000002">
    <property type="protein sequence ID" value="CAD5111923.1"/>
    <property type="molecule type" value="Genomic_DNA"/>
</dbReference>
<comment type="caution">
    <text evidence="2">The sequence shown here is derived from an EMBL/GenBank/DDBJ whole genome shotgun (WGS) entry which is preliminary data.</text>
</comment>
<dbReference type="Proteomes" id="UP000549394">
    <property type="component" value="Unassembled WGS sequence"/>
</dbReference>
<organism evidence="2 3">
    <name type="scientific">Dimorphilus gyrociliatus</name>
    <dbReference type="NCBI Taxonomy" id="2664684"/>
    <lineage>
        <taxon>Eukaryota</taxon>
        <taxon>Metazoa</taxon>
        <taxon>Spiralia</taxon>
        <taxon>Lophotrochozoa</taxon>
        <taxon>Annelida</taxon>
        <taxon>Polychaeta</taxon>
        <taxon>Polychaeta incertae sedis</taxon>
        <taxon>Dinophilidae</taxon>
        <taxon>Dimorphilus</taxon>
    </lineage>
</organism>
<dbReference type="PANTHER" id="PTHR21580:SF60">
    <property type="entry name" value="SPERM-TAIL PG-RICH REPEAT-CONTAINING PROTEIN 2"/>
    <property type="match status" value="1"/>
</dbReference>
<dbReference type="Pfam" id="PF07004">
    <property type="entry name" value="SHIPPO-rpt"/>
    <property type="match status" value="3"/>
</dbReference>
<sequence length="274" mass="31257">MDEECASSLRSSPKSPFVTIKLGHIPSPIHALRTNVVESRASRISARRFPPRYKLPTVSVRQANKKVVGNNYSDKVIGWDEATNHRPPLRIDMDGPTPWTYTPRNKPLKETNSPCWSFGRRTFVEKPGGSRTAWEKTWFQQPNIWTQKTDFLHDSKWPSPVHYKQRAPLGRSQNYAPEAPQFSIGNRREKDDKIKENNPPPNQYDVKTLCRSAPSFTLGSRINGTILLPMKGDSTPAPGTYNPNQNIVKTKQPRYSVIGYRREKSHEYGPFATL</sequence>
<evidence type="ECO:0000256" key="1">
    <source>
        <dbReference type="SAM" id="MobiDB-lite"/>
    </source>
</evidence>
<feature type="compositionally biased region" description="Basic and acidic residues" evidence="1">
    <location>
        <begin position="186"/>
        <end position="196"/>
    </location>
</feature>
<dbReference type="InterPro" id="IPR051291">
    <property type="entry name" value="CIMAP"/>
</dbReference>
<protein>
    <submittedName>
        <fullName evidence="2">DgyrCDS1184</fullName>
    </submittedName>
</protein>
<reference evidence="2 3" key="1">
    <citation type="submission" date="2020-08" db="EMBL/GenBank/DDBJ databases">
        <authorList>
            <person name="Hejnol A."/>
        </authorList>
    </citation>
    <scope>NUCLEOTIDE SEQUENCE [LARGE SCALE GENOMIC DNA]</scope>
</reference>
<dbReference type="InterPro" id="IPR010736">
    <property type="entry name" value="SHIPPO-rpt"/>
</dbReference>
<feature type="region of interest" description="Disordered" evidence="1">
    <location>
        <begin position="165"/>
        <end position="205"/>
    </location>
</feature>
<keyword evidence="3" id="KW-1185">Reference proteome</keyword>
<proteinExistence type="predicted"/>
<evidence type="ECO:0000313" key="2">
    <source>
        <dbReference type="EMBL" id="CAD5111923.1"/>
    </source>
</evidence>
<evidence type="ECO:0000313" key="3">
    <source>
        <dbReference type="Proteomes" id="UP000549394"/>
    </source>
</evidence>
<gene>
    <name evidence="2" type="ORF">DGYR_LOCUS1147</name>
</gene>
<dbReference type="PANTHER" id="PTHR21580">
    <property type="entry name" value="SHIPPO-1-RELATED"/>
    <property type="match status" value="1"/>
</dbReference>
<name>A0A7I8V8C4_9ANNE</name>
<accession>A0A7I8V8C4</accession>
<dbReference type="OrthoDB" id="406368at2759"/>